<dbReference type="InterPro" id="IPR037448">
    <property type="entry name" value="Zig-8"/>
</dbReference>
<dbReference type="GO" id="GO:0050808">
    <property type="term" value="P:synapse organization"/>
    <property type="evidence" value="ECO:0007669"/>
    <property type="project" value="TreeGrafter"/>
</dbReference>
<dbReference type="SUPFAM" id="SSF48726">
    <property type="entry name" value="Immunoglobulin"/>
    <property type="match status" value="2"/>
</dbReference>
<reference evidence="2" key="1">
    <citation type="submission" date="2023-11" db="EMBL/GenBank/DDBJ databases">
        <title>Genome assemblies of two species of porcelain crab, Petrolisthes cinctipes and Petrolisthes manimaculis (Anomura: Porcellanidae).</title>
        <authorList>
            <person name="Angst P."/>
        </authorList>
    </citation>
    <scope>NUCLEOTIDE SEQUENCE</scope>
    <source>
        <strain evidence="2">PB745_02</strain>
        <tissue evidence="2">Gill</tissue>
    </source>
</reference>
<proteinExistence type="predicted"/>
<dbReference type="Gene3D" id="2.60.40.10">
    <property type="entry name" value="Immunoglobulins"/>
    <property type="match status" value="2"/>
</dbReference>
<dbReference type="PANTHER" id="PTHR23279:SF41">
    <property type="entry name" value="DEFECTIVE PROBOSCIS EXTENSION RESPONSE 4-RELATED"/>
    <property type="match status" value="1"/>
</dbReference>
<dbReference type="InterPro" id="IPR013783">
    <property type="entry name" value="Ig-like_fold"/>
</dbReference>
<name>A0AAE1NE34_9EUCA</name>
<evidence type="ECO:0000313" key="3">
    <source>
        <dbReference type="Proteomes" id="UP001292094"/>
    </source>
</evidence>
<dbReference type="InterPro" id="IPR036179">
    <property type="entry name" value="Ig-like_dom_sf"/>
</dbReference>
<feature type="domain" description="Ig-like" evidence="1">
    <location>
        <begin position="50"/>
        <end position="137"/>
    </location>
</feature>
<dbReference type="SMART" id="SM00408">
    <property type="entry name" value="IGc2"/>
    <property type="match status" value="2"/>
</dbReference>
<evidence type="ECO:0000313" key="2">
    <source>
        <dbReference type="EMBL" id="KAK4287377.1"/>
    </source>
</evidence>
<dbReference type="InterPro" id="IPR003598">
    <property type="entry name" value="Ig_sub2"/>
</dbReference>
<dbReference type="GO" id="GO:0032589">
    <property type="term" value="C:neuron projection membrane"/>
    <property type="evidence" value="ECO:0007669"/>
    <property type="project" value="TreeGrafter"/>
</dbReference>
<dbReference type="SMART" id="SM00406">
    <property type="entry name" value="IGv"/>
    <property type="match status" value="2"/>
</dbReference>
<dbReference type="PROSITE" id="PS50835">
    <property type="entry name" value="IG_LIKE"/>
    <property type="match status" value="2"/>
</dbReference>
<organism evidence="2 3">
    <name type="scientific">Petrolisthes manimaculis</name>
    <dbReference type="NCBI Taxonomy" id="1843537"/>
    <lineage>
        <taxon>Eukaryota</taxon>
        <taxon>Metazoa</taxon>
        <taxon>Ecdysozoa</taxon>
        <taxon>Arthropoda</taxon>
        <taxon>Crustacea</taxon>
        <taxon>Multicrustacea</taxon>
        <taxon>Malacostraca</taxon>
        <taxon>Eumalacostraca</taxon>
        <taxon>Eucarida</taxon>
        <taxon>Decapoda</taxon>
        <taxon>Pleocyemata</taxon>
        <taxon>Anomura</taxon>
        <taxon>Galatheoidea</taxon>
        <taxon>Porcellanidae</taxon>
        <taxon>Petrolisthes</taxon>
    </lineage>
</organism>
<keyword evidence="3" id="KW-1185">Reference proteome</keyword>
<dbReference type="SMART" id="SM00409">
    <property type="entry name" value="IG"/>
    <property type="match status" value="2"/>
</dbReference>
<accession>A0AAE1NE34</accession>
<dbReference type="FunFam" id="2.60.40.10:FF:000129">
    <property type="entry name" value="CLUMA_CG018772, isoform A"/>
    <property type="match status" value="1"/>
</dbReference>
<dbReference type="InterPro" id="IPR003599">
    <property type="entry name" value="Ig_sub"/>
</dbReference>
<dbReference type="InterPro" id="IPR007110">
    <property type="entry name" value="Ig-like_dom"/>
</dbReference>
<dbReference type="Pfam" id="PF13927">
    <property type="entry name" value="Ig_3"/>
    <property type="match status" value="1"/>
</dbReference>
<feature type="domain" description="Ig-like" evidence="1">
    <location>
        <begin position="140"/>
        <end position="243"/>
    </location>
</feature>
<dbReference type="AlphaFoldDB" id="A0AAE1NE34"/>
<dbReference type="Proteomes" id="UP001292094">
    <property type="component" value="Unassembled WGS sequence"/>
</dbReference>
<sequence>MAVNFRNIVIHIKPNAALLPREQNRGIVGILERAPPSRPAPVKDQPLVRPHFDNSTRSRVVGAVSRTAYLHCRVKHLGDRAVTWIRKKDVHVLTVALFTYTTDARFTALHSEGSDDWTLRIESAQLADSGTYECQVSTEPKLSRFFKLQVVEAKAHIGGPHEVHMVSGSNINLTCSVTGSPEPPQYIYWYRGTTLVNYSSRGGISVVTDKLSRTSRLLLTRATTADSGNYTCAPANAEPASVAVYIHIGKPDRRVEEAASCMSPSGCVDKWPYSLHPR</sequence>
<comment type="caution">
    <text evidence="2">The sequence shown here is derived from an EMBL/GenBank/DDBJ whole genome shotgun (WGS) entry which is preliminary data.</text>
</comment>
<protein>
    <recommendedName>
        <fullName evidence="1">Ig-like domain-containing protein</fullName>
    </recommendedName>
</protein>
<dbReference type="PANTHER" id="PTHR23279">
    <property type="entry name" value="DEFECTIVE PROBOSCIS EXTENSION RESPONSE DPR -RELATED"/>
    <property type="match status" value="1"/>
</dbReference>
<dbReference type="Pfam" id="PF07686">
    <property type="entry name" value="V-set"/>
    <property type="match status" value="1"/>
</dbReference>
<dbReference type="EMBL" id="JAWZYT010006892">
    <property type="protein sequence ID" value="KAK4287377.1"/>
    <property type="molecule type" value="Genomic_DNA"/>
</dbReference>
<gene>
    <name evidence="2" type="ORF">Pmani_039550</name>
</gene>
<evidence type="ECO:0000259" key="1">
    <source>
        <dbReference type="PROSITE" id="PS50835"/>
    </source>
</evidence>
<dbReference type="InterPro" id="IPR013106">
    <property type="entry name" value="Ig_V-set"/>
</dbReference>